<dbReference type="Proteomes" id="UP000024635">
    <property type="component" value="Unassembled WGS sequence"/>
</dbReference>
<evidence type="ECO:0000313" key="2">
    <source>
        <dbReference type="Proteomes" id="UP000024635"/>
    </source>
</evidence>
<gene>
    <name evidence="1" type="primary">Acey_s0137.g2023</name>
    <name evidence="1" type="ORF">Y032_0137g2023</name>
</gene>
<organism evidence="1 2">
    <name type="scientific">Ancylostoma ceylanicum</name>
    <dbReference type="NCBI Taxonomy" id="53326"/>
    <lineage>
        <taxon>Eukaryota</taxon>
        <taxon>Metazoa</taxon>
        <taxon>Ecdysozoa</taxon>
        <taxon>Nematoda</taxon>
        <taxon>Chromadorea</taxon>
        <taxon>Rhabditida</taxon>
        <taxon>Rhabditina</taxon>
        <taxon>Rhabditomorpha</taxon>
        <taxon>Strongyloidea</taxon>
        <taxon>Ancylostomatidae</taxon>
        <taxon>Ancylostomatinae</taxon>
        <taxon>Ancylostoma</taxon>
    </lineage>
</organism>
<protein>
    <submittedName>
        <fullName evidence="1">Uncharacterized protein</fullName>
    </submittedName>
</protein>
<proteinExistence type="predicted"/>
<accession>A0A016T481</accession>
<reference evidence="2" key="1">
    <citation type="journal article" date="2015" name="Nat. Genet.">
        <title>The genome and transcriptome of the zoonotic hookworm Ancylostoma ceylanicum identify infection-specific gene families.</title>
        <authorList>
            <person name="Schwarz E.M."/>
            <person name="Hu Y."/>
            <person name="Antoshechkin I."/>
            <person name="Miller M.M."/>
            <person name="Sternberg P.W."/>
            <person name="Aroian R.V."/>
        </authorList>
    </citation>
    <scope>NUCLEOTIDE SEQUENCE</scope>
    <source>
        <strain evidence="2">HY135</strain>
    </source>
</reference>
<evidence type="ECO:0000313" key="1">
    <source>
        <dbReference type="EMBL" id="EYB97788.1"/>
    </source>
</evidence>
<keyword evidence="2" id="KW-1185">Reference proteome</keyword>
<sequence length="100" mass="11034">MSLSPRFIAFPRPLHTNCSSFYSAGGSSLHSAFSKLVISPRQSRSYTLNWPPTCSSVASFTAHYCAEKQPTSSHTRPAFLEVEVHSDQVARVFSRKGESP</sequence>
<comment type="caution">
    <text evidence="1">The sequence shown here is derived from an EMBL/GenBank/DDBJ whole genome shotgun (WGS) entry which is preliminary data.</text>
</comment>
<name>A0A016T481_9BILA</name>
<dbReference type="AlphaFoldDB" id="A0A016T481"/>
<dbReference type="EMBL" id="JARK01001473">
    <property type="protein sequence ID" value="EYB97788.1"/>
    <property type="molecule type" value="Genomic_DNA"/>
</dbReference>